<keyword evidence="4" id="KW-1185">Reference proteome</keyword>
<accession>A0A8J3PMQ4</accession>
<sequence length="150" mass="15585">MCTGSRVQYRLGFEVEVGTVAERVARQRRRAGCLPILLALLLAMVSATVNPEVVDAQSAAPAGVALSGVVAPVQPIATGGRPDVRLVAKRGGTWISVAFAAAGCVVAYQPSPPKGRWSAPATEHHQCNAGRSDTYRGRGPPAVGDSRVLT</sequence>
<reference evidence="3" key="1">
    <citation type="submission" date="2021-01" db="EMBL/GenBank/DDBJ databases">
        <title>Whole genome shotgun sequence of Planosporangium flavigriseum NBRC 105377.</title>
        <authorList>
            <person name="Komaki H."/>
            <person name="Tamura T."/>
        </authorList>
    </citation>
    <scope>NUCLEOTIDE SEQUENCE</scope>
    <source>
        <strain evidence="3">NBRC 105377</strain>
    </source>
</reference>
<keyword evidence="2" id="KW-1133">Transmembrane helix</keyword>
<organism evidence="3 4">
    <name type="scientific">Planosporangium flavigriseum</name>
    <dbReference type="NCBI Taxonomy" id="373681"/>
    <lineage>
        <taxon>Bacteria</taxon>
        <taxon>Bacillati</taxon>
        <taxon>Actinomycetota</taxon>
        <taxon>Actinomycetes</taxon>
        <taxon>Micromonosporales</taxon>
        <taxon>Micromonosporaceae</taxon>
        <taxon>Planosporangium</taxon>
    </lineage>
</organism>
<feature type="region of interest" description="Disordered" evidence="1">
    <location>
        <begin position="113"/>
        <end position="150"/>
    </location>
</feature>
<keyword evidence="2" id="KW-0812">Transmembrane</keyword>
<dbReference type="Proteomes" id="UP000653674">
    <property type="component" value="Unassembled WGS sequence"/>
</dbReference>
<evidence type="ECO:0000313" key="4">
    <source>
        <dbReference type="Proteomes" id="UP000653674"/>
    </source>
</evidence>
<gene>
    <name evidence="3" type="ORF">Pfl04_25070</name>
</gene>
<comment type="caution">
    <text evidence="3">The sequence shown here is derived from an EMBL/GenBank/DDBJ whole genome shotgun (WGS) entry which is preliminary data.</text>
</comment>
<dbReference type="AlphaFoldDB" id="A0A8J3PMQ4"/>
<evidence type="ECO:0000313" key="3">
    <source>
        <dbReference type="EMBL" id="GIG74103.1"/>
    </source>
</evidence>
<name>A0A8J3PMQ4_9ACTN</name>
<protein>
    <submittedName>
        <fullName evidence="3">Uncharacterized protein</fullName>
    </submittedName>
</protein>
<dbReference type="EMBL" id="BONU01000014">
    <property type="protein sequence ID" value="GIG74103.1"/>
    <property type="molecule type" value="Genomic_DNA"/>
</dbReference>
<evidence type="ECO:0000256" key="1">
    <source>
        <dbReference type="SAM" id="MobiDB-lite"/>
    </source>
</evidence>
<evidence type="ECO:0000256" key="2">
    <source>
        <dbReference type="SAM" id="Phobius"/>
    </source>
</evidence>
<keyword evidence="2" id="KW-0472">Membrane</keyword>
<feature type="transmembrane region" description="Helical" evidence="2">
    <location>
        <begin position="31"/>
        <end position="49"/>
    </location>
</feature>
<proteinExistence type="predicted"/>